<dbReference type="Proteomes" id="UP000325105">
    <property type="component" value="Unassembled WGS sequence"/>
</dbReference>
<name>A0A5S5CXB7_9SPHI</name>
<sequence>MKKKTIIIFVLSVLLFPNLPVVNKYIAHKLDENHFKYANLDGSFIATQSFSFKSPGFSTFGFEQFIKETDPAPENQILYRLYKINPLCFWRWNNYIQNGRHFEYMDGKIIKKNMEERGVDTKELM</sequence>
<dbReference type="AlphaFoldDB" id="A0A5S5CXB7"/>
<protein>
    <submittedName>
        <fullName evidence="1">Uncharacterized protein</fullName>
    </submittedName>
</protein>
<evidence type="ECO:0000313" key="2">
    <source>
        <dbReference type="Proteomes" id="UP000325105"/>
    </source>
</evidence>
<accession>A0A5S5CXB7</accession>
<comment type="caution">
    <text evidence="1">The sequence shown here is derived from an EMBL/GenBank/DDBJ whole genome shotgun (WGS) entry which is preliminary data.</text>
</comment>
<proteinExistence type="predicted"/>
<evidence type="ECO:0000313" key="1">
    <source>
        <dbReference type="EMBL" id="TYP87009.1"/>
    </source>
</evidence>
<organism evidence="1 2">
    <name type="scientific">Sphingobacterium allocomposti</name>
    <dbReference type="NCBI Taxonomy" id="415956"/>
    <lineage>
        <taxon>Bacteria</taxon>
        <taxon>Pseudomonadati</taxon>
        <taxon>Bacteroidota</taxon>
        <taxon>Sphingobacteriia</taxon>
        <taxon>Sphingobacteriales</taxon>
        <taxon>Sphingobacteriaceae</taxon>
        <taxon>Sphingobacterium</taxon>
    </lineage>
</organism>
<dbReference type="RefSeq" id="WP_148910411.1">
    <property type="nucleotide sequence ID" value="NZ_VNHX01000041.1"/>
</dbReference>
<keyword evidence="2" id="KW-1185">Reference proteome</keyword>
<reference evidence="1 2" key="1">
    <citation type="submission" date="2019-07" db="EMBL/GenBank/DDBJ databases">
        <title>Genomic Encyclopedia of Archaeal and Bacterial Type Strains, Phase II (KMG-II): from individual species to whole genera.</title>
        <authorList>
            <person name="Goeker M."/>
        </authorList>
    </citation>
    <scope>NUCLEOTIDE SEQUENCE [LARGE SCALE GENOMIC DNA]</scope>
    <source>
        <strain evidence="1 2">DSM 18850</strain>
    </source>
</reference>
<dbReference type="EMBL" id="VNHX01000041">
    <property type="protein sequence ID" value="TYP87009.1"/>
    <property type="molecule type" value="Genomic_DNA"/>
</dbReference>
<gene>
    <name evidence="1" type="ORF">BC792_1411</name>
</gene>
<dbReference type="OrthoDB" id="1267667at2"/>